<evidence type="ECO:0000256" key="6">
    <source>
        <dbReference type="SAM" id="MobiDB-lite"/>
    </source>
</evidence>
<dbReference type="SUPFAM" id="SSF49373">
    <property type="entry name" value="Invasin/intimin cell-adhesion fragments"/>
    <property type="match status" value="8"/>
</dbReference>
<dbReference type="RefSeq" id="WP_338709163.1">
    <property type="nucleotide sequence ID" value="NZ_CP145893.1"/>
</dbReference>
<keyword evidence="4" id="KW-0325">Glycoprotein</keyword>
<evidence type="ECO:0000313" key="9">
    <source>
        <dbReference type="Proteomes" id="UP001364764"/>
    </source>
</evidence>
<evidence type="ECO:0000256" key="2">
    <source>
        <dbReference type="ARBA" id="ARBA00023136"/>
    </source>
</evidence>
<organism evidence="8 9">
    <name type="scientific">Paenibacillus amylolyticus</name>
    <dbReference type="NCBI Taxonomy" id="1451"/>
    <lineage>
        <taxon>Bacteria</taxon>
        <taxon>Bacillati</taxon>
        <taxon>Bacillota</taxon>
        <taxon>Bacilli</taxon>
        <taxon>Bacillales</taxon>
        <taxon>Paenibacillaceae</taxon>
        <taxon>Paenibacillus</taxon>
    </lineage>
</organism>
<feature type="domain" description="SLH" evidence="7">
    <location>
        <begin position="1623"/>
        <end position="1683"/>
    </location>
</feature>
<geneLocation type="plasmid" evidence="8 9">
    <name>pY5S7-1</name>
</geneLocation>
<dbReference type="InterPro" id="IPR008964">
    <property type="entry name" value="Invasin/intimin_cell_adhesion"/>
</dbReference>
<keyword evidence="3" id="KW-1015">Disulfide bond</keyword>
<feature type="domain" description="SLH" evidence="7">
    <location>
        <begin position="1552"/>
        <end position="1615"/>
    </location>
</feature>
<gene>
    <name evidence="8" type="ORF">V6668_30820</name>
</gene>
<reference evidence="8 9" key="1">
    <citation type="submission" date="2024-02" db="EMBL/GenBank/DDBJ databases">
        <title>Complete sequences of two Paenibacillus sp. strains and one Lysinibacillus strain isolated from the environment on STAA medium highlight biotechnological potential.</title>
        <authorList>
            <person name="Attere S.A."/>
            <person name="Piche L.C."/>
            <person name="Intertaglia L."/>
            <person name="Lami R."/>
            <person name="Charette S.J."/>
            <person name="Vincent A.T."/>
        </authorList>
    </citation>
    <scope>NUCLEOTIDE SEQUENCE [LARGE SCALE GENOMIC DNA]</scope>
    <source>
        <strain evidence="8 9">Y5S-7</strain>
        <plasmid evidence="8 9">pY5S7-1</plasmid>
    </source>
</reference>
<dbReference type="PROSITE" id="PS51272">
    <property type="entry name" value="SLH"/>
    <property type="match status" value="3"/>
</dbReference>
<feature type="region of interest" description="Disordered" evidence="6">
    <location>
        <begin position="1233"/>
        <end position="1271"/>
    </location>
</feature>
<evidence type="ECO:0000313" key="8">
    <source>
        <dbReference type="EMBL" id="WWP24046.1"/>
    </source>
</evidence>
<dbReference type="Gene3D" id="2.60.40.1080">
    <property type="match status" value="8"/>
</dbReference>
<protein>
    <submittedName>
        <fullName evidence="8">Ig-like domain-containing protein</fullName>
    </submittedName>
</protein>
<evidence type="ECO:0000256" key="1">
    <source>
        <dbReference type="ARBA" id="ARBA00004479"/>
    </source>
</evidence>
<name>A0ABD8B2J6_PAEAM</name>
<evidence type="ECO:0000256" key="4">
    <source>
        <dbReference type="ARBA" id="ARBA00023180"/>
    </source>
</evidence>
<dbReference type="SMART" id="SM00409">
    <property type="entry name" value="IG"/>
    <property type="match status" value="8"/>
</dbReference>
<dbReference type="Pfam" id="PF00395">
    <property type="entry name" value="SLH"/>
    <property type="match status" value="3"/>
</dbReference>
<keyword evidence="2" id="KW-0472">Membrane</keyword>
<dbReference type="InterPro" id="IPR003599">
    <property type="entry name" value="Ig_sub"/>
</dbReference>
<dbReference type="SUPFAM" id="SSF50939">
    <property type="entry name" value="Sialidases"/>
    <property type="match status" value="1"/>
</dbReference>
<proteinExistence type="predicted"/>
<dbReference type="Pfam" id="PF02368">
    <property type="entry name" value="Big_2"/>
    <property type="match status" value="8"/>
</dbReference>
<evidence type="ECO:0000256" key="5">
    <source>
        <dbReference type="ARBA" id="ARBA00023319"/>
    </source>
</evidence>
<dbReference type="PANTHER" id="PTHR11640:SF164">
    <property type="entry name" value="MAM DOMAIN-CONTAINING GLYCOSYLPHOSPHATIDYLINOSITOL ANCHOR PROTEIN 1"/>
    <property type="match status" value="1"/>
</dbReference>
<evidence type="ECO:0000256" key="3">
    <source>
        <dbReference type="ARBA" id="ARBA00023157"/>
    </source>
</evidence>
<dbReference type="GeneID" id="93479963"/>
<feature type="compositionally biased region" description="Gly residues" evidence="6">
    <location>
        <begin position="1236"/>
        <end position="1256"/>
    </location>
</feature>
<dbReference type="InterPro" id="IPR036278">
    <property type="entry name" value="Sialidase_sf"/>
</dbReference>
<accession>A0ABD8B2J6</accession>
<keyword evidence="5" id="KW-0393">Immunoglobulin domain</keyword>
<dbReference type="InterPro" id="IPR003343">
    <property type="entry name" value="Big_2"/>
</dbReference>
<comment type="subcellular location">
    <subcellularLocation>
        <location evidence="1">Membrane</location>
        <topology evidence="1">Single-pass type I membrane protein</topology>
    </subcellularLocation>
</comment>
<dbReference type="InterPro" id="IPR051275">
    <property type="entry name" value="Cell_adhesion_signaling"/>
</dbReference>
<sequence>MSLFSRKRSLNRILRTTLASILLISSFSGGIFSSKANAATWSPVHQVPASLQTFVEYGNGTFLSLGYFLDYHLSTDSVTWDNRNLEISIEPTNVKFLNATWFITASDGVYKSSEPTTTGWTPVNSFFQNKQINDIAYSPVTNRYVLAGKEKLYSFIENGTPEVVYTNTNLDFYRVVYGNGMFIATTYNEGQAAKIFRSSDGLAWTEVYTTNPTQAIFDVAYGNNTFVAVGEAGQAYVSNDGVTWSKTTVLNYSNVSLASVTYAAGKFYTVSANERVATSINGVVWEEEWSNLSSSIDFADVIIGGGRAVAVGYDSQTYDGHIKSAPAPQVNSVTVTPANPIVKQGDTEQLTATVDVSGGAAQTVTWTSSDTNGNVTVDANGLVSVAVNTTPGTYTITATSTVDGTKSGNATITVTSAPAVNSVMVSPTSSNVVQGDTEQLTATVNVSGGAAQTVTWSSSDTNGNVTVDANGLVSVAVNTTPGTYTITATSTVDGTKSGNATITVTSAPAVNSVMVSPTSSNVVQGDTEQLTATVNVSGGAAQTVTWSSSDTNGNVTVDANGLVSVAANTPPGPYTITATSTFDGTKSGNATITVTSAPAVNSVTVSPSNPSVVQGDTEQLTATVDVSGGAAQTVTWSSSDTNGNVTVDANGLVSVAANTPPGPYTITATSTFDGTKSGNATITVTSAPAVNSVTVSPSNPSVVQGDTEQLTATVDVSGGAAQTVTWASSDLNSNVTVNANGLVSVAANTPPGPYTITATSTFDGTKSGSATITVTSAPAVNSVMVSPSSPNVVQGDTEQLTATVDVRGGAAQTVTWTSSDTNGNVTVDVNGLVSVAANTPPGPYTVTATSTFDGTKSGSATITVTSAPAINSVTVSPSNPNVVQGDTEQLTATVNVSGGATQTVTWSSSDTNGNVTVDANGLVSVAANTPPGPYTITATSSFDSTKTGSATITVISAPEVNSVTVSPTYSSVLQGDTQQLTATVNVSGGAAQTVTWSSSDTSGNVTVDENGLVSVAPNTTPGPYTITAISTANGSKSGNATINVVTEIEQFTVTINNLVGGTISVAPTISPAGNLISLNILPDFGKRVKIGSLKYIFNSVGYPIVGETFIMPSGNVTISAEFEDISETIPFLSIVAPLFSPVTVGYEQPSAKKLIITNAGAADTTIRSLTSSEPNTFVVEGSGNNVAAGESIDTWSVRPVVGLPAGTYTSVITAVYGDGEIATTNLVLTVNSSNSSGGGGNSGNSGSGGGSQGGGTPSTNPPQLEPSGVPVVINGKSEKIGRLDTKIVDNRTITTLTPDPSKLLEWLAKEGQNAVVTIPVNESSDSIVGILTGDVVKKMIEQSAVLELVTPLATYRLPASQISIETVVGQLGADDTLSDMTIELTISKALPSESSIAKDSAISKGALLLVDPVHFTLMAEFNGLRKEINRFNTYVERYIPLPETVDPNQITTGIVVGSDGSTHHVPTYVEKKDNRYHAVINSLSNSLYTLVWHPVEFTDVTNHWAKDAINDMGSRMIVTGVREDIFEPNRSITRAEFSAMVVRGLGIVPLTGETSFIDVNKSDWFADYIYTAHEYQLIEGYNDAEFAPMDTITREQAMTIIAKAMKITGINPDLLPDQVNTLIGQYKDDSSISSYARGHIAAGLATGIMNGRTTTTIQPKGQITRAEVATLLQKLLKKSNLIQ</sequence>
<dbReference type="Proteomes" id="UP001364764">
    <property type="component" value="Plasmid pY5S7-1"/>
</dbReference>
<feature type="domain" description="SLH" evidence="7">
    <location>
        <begin position="1492"/>
        <end position="1551"/>
    </location>
</feature>
<keyword evidence="8" id="KW-0614">Plasmid</keyword>
<dbReference type="InterPro" id="IPR001119">
    <property type="entry name" value="SLH_dom"/>
</dbReference>
<dbReference type="SMART" id="SM00635">
    <property type="entry name" value="BID_2"/>
    <property type="match status" value="8"/>
</dbReference>
<evidence type="ECO:0000259" key="7">
    <source>
        <dbReference type="PROSITE" id="PS51272"/>
    </source>
</evidence>
<dbReference type="GO" id="GO:0016020">
    <property type="term" value="C:membrane"/>
    <property type="evidence" value="ECO:0007669"/>
    <property type="project" value="UniProtKB-SubCell"/>
</dbReference>
<dbReference type="EMBL" id="CP145893">
    <property type="protein sequence ID" value="WWP24046.1"/>
    <property type="molecule type" value="Genomic_DNA"/>
</dbReference>
<dbReference type="PANTHER" id="PTHR11640">
    <property type="entry name" value="NEPHRIN"/>
    <property type="match status" value="1"/>
</dbReference>